<name>A0A7T0G042_9BACT</name>
<organism evidence="2 3">
    <name type="scientific">Candidatus Nitronauta litoralis</name>
    <dbReference type="NCBI Taxonomy" id="2705533"/>
    <lineage>
        <taxon>Bacteria</taxon>
        <taxon>Pseudomonadati</taxon>
        <taxon>Nitrospinota/Tectimicrobiota group</taxon>
        <taxon>Nitrospinota</taxon>
        <taxon>Nitrospinia</taxon>
        <taxon>Nitrospinales</taxon>
        <taxon>Nitrospinaceae</taxon>
        <taxon>Candidatus Nitronauta</taxon>
    </lineage>
</organism>
<dbReference type="PANTHER" id="PTHR35024">
    <property type="entry name" value="HYPOTHETICAL CYTOSOLIC PROTEIN"/>
    <property type="match status" value="1"/>
</dbReference>
<dbReference type="PANTHER" id="PTHR35024:SF4">
    <property type="entry name" value="POLYMER-FORMING CYTOSKELETAL PROTEIN"/>
    <property type="match status" value="1"/>
</dbReference>
<protein>
    <submittedName>
        <fullName evidence="2">Polymer-forming cytoskeletal protein</fullName>
    </submittedName>
</protein>
<dbReference type="AlphaFoldDB" id="A0A7T0G042"/>
<sequence length="192" mass="20801">MDIPKLMVLTADQFHLLLDADPDGFYDRDTRDQLLRLVQKLENFSKDCSRPEADLLRKHKRHTLGLRFPKGTVSQHTVDISGGMLVEGRHEADAILGGGLVVADTGTVVGKVTAASIVCRGVIKGDIVARGTVHLCANGRIEGNVEAATLQIEDGARFMGHCRLEPELKPKPTTAWNSFKSLLGMGSSQASD</sequence>
<evidence type="ECO:0000313" key="3">
    <source>
        <dbReference type="Proteomes" id="UP000594688"/>
    </source>
</evidence>
<accession>A0A7T0G042</accession>
<dbReference type="InterPro" id="IPR007607">
    <property type="entry name" value="BacA/B"/>
</dbReference>
<dbReference type="KEGG" id="nli:G3M70_05875"/>
<evidence type="ECO:0000313" key="2">
    <source>
        <dbReference type="EMBL" id="QPJ61441.1"/>
    </source>
</evidence>
<dbReference type="Proteomes" id="UP000594688">
    <property type="component" value="Chromosome"/>
</dbReference>
<proteinExistence type="inferred from homology"/>
<reference evidence="2 3" key="1">
    <citation type="submission" date="2020-02" db="EMBL/GenBank/DDBJ databases">
        <title>Genomic and physiological characterization of two novel Nitrospinaceae genera.</title>
        <authorList>
            <person name="Mueller A.J."/>
            <person name="Jung M.-Y."/>
            <person name="Strachan C.R."/>
            <person name="Herbold C.W."/>
            <person name="Kirkegaard R.H."/>
            <person name="Daims H."/>
        </authorList>
    </citation>
    <scope>NUCLEOTIDE SEQUENCE [LARGE SCALE GENOMIC DNA]</scope>
    <source>
        <strain evidence="2">EB</strain>
    </source>
</reference>
<dbReference type="Pfam" id="PF04519">
    <property type="entry name" value="Bactofilin"/>
    <property type="match status" value="1"/>
</dbReference>
<evidence type="ECO:0000256" key="1">
    <source>
        <dbReference type="ARBA" id="ARBA00044755"/>
    </source>
</evidence>
<gene>
    <name evidence="2" type="ORF">G3M70_05875</name>
</gene>
<comment type="similarity">
    <text evidence="1">Belongs to the bactofilin family.</text>
</comment>
<dbReference type="EMBL" id="CP048685">
    <property type="protein sequence ID" value="QPJ61441.1"/>
    <property type="molecule type" value="Genomic_DNA"/>
</dbReference>